<keyword evidence="3" id="KW-1185">Reference proteome</keyword>
<sequence length="267" mass="31489">MHYFIIYILIAHFIVIHELISDVQHLRQRERVSLLKKQIKNELKGKIFTIDDSDENYDFVTDKNYKITPINTLPRTVFPTGETQVVTDAETKDNTLRNSSKKYRLKKRKRINVKKSKVSKNISLPVPLETFYRRNFDAMLNTQAKWPHCQTLVTPILKGFKKVEEPVLELLSIDTTSFSKEDIYSVLYQLSVQKIRLFQWDVTPIKMLLNVIIKDKVHTFKSLRHGLRVMFNDYWKMDLSNATNMFYKVEKDNSVSQKDKSNVPVSR</sequence>
<dbReference type="AlphaFoldDB" id="A0A5E4Q1B1"/>
<feature type="chain" id="PRO_5022661324" evidence="1">
    <location>
        <begin position="22"/>
        <end position="267"/>
    </location>
</feature>
<proteinExistence type="predicted"/>
<feature type="signal peptide" evidence="1">
    <location>
        <begin position="1"/>
        <end position="21"/>
    </location>
</feature>
<evidence type="ECO:0000313" key="2">
    <source>
        <dbReference type="EMBL" id="VVC91282.1"/>
    </source>
</evidence>
<evidence type="ECO:0000256" key="1">
    <source>
        <dbReference type="SAM" id="SignalP"/>
    </source>
</evidence>
<organism evidence="2 3">
    <name type="scientific">Leptidea sinapis</name>
    <dbReference type="NCBI Taxonomy" id="189913"/>
    <lineage>
        <taxon>Eukaryota</taxon>
        <taxon>Metazoa</taxon>
        <taxon>Ecdysozoa</taxon>
        <taxon>Arthropoda</taxon>
        <taxon>Hexapoda</taxon>
        <taxon>Insecta</taxon>
        <taxon>Pterygota</taxon>
        <taxon>Neoptera</taxon>
        <taxon>Endopterygota</taxon>
        <taxon>Lepidoptera</taxon>
        <taxon>Glossata</taxon>
        <taxon>Ditrysia</taxon>
        <taxon>Papilionoidea</taxon>
        <taxon>Pieridae</taxon>
        <taxon>Dismorphiinae</taxon>
        <taxon>Leptidea</taxon>
    </lineage>
</organism>
<gene>
    <name evidence="2" type="ORF">LSINAPIS_LOCUS3988</name>
</gene>
<reference evidence="2 3" key="1">
    <citation type="submission" date="2017-07" db="EMBL/GenBank/DDBJ databases">
        <authorList>
            <person name="Talla V."/>
            <person name="Backstrom N."/>
        </authorList>
    </citation>
    <scope>NUCLEOTIDE SEQUENCE [LARGE SCALE GENOMIC DNA]</scope>
</reference>
<protein>
    <submittedName>
        <fullName evidence="2">Uncharacterized protein</fullName>
    </submittedName>
</protein>
<name>A0A5E4Q1B1_9NEOP</name>
<dbReference type="EMBL" id="FZQP02001015">
    <property type="protein sequence ID" value="VVC91282.1"/>
    <property type="molecule type" value="Genomic_DNA"/>
</dbReference>
<dbReference type="Proteomes" id="UP000324832">
    <property type="component" value="Unassembled WGS sequence"/>
</dbReference>
<keyword evidence="1" id="KW-0732">Signal</keyword>
<evidence type="ECO:0000313" key="3">
    <source>
        <dbReference type="Proteomes" id="UP000324832"/>
    </source>
</evidence>
<accession>A0A5E4Q1B1</accession>